<accession>A0A7R8WN62</accession>
<comment type="function">
    <text evidence="1">Functions as a component of the nuclear pore complex (NPC).</text>
</comment>
<dbReference type="InterPro" id="IPR007252">
    <property type="entry name" value="Nup84/Nup107"/>
</dbReference>
<keyword evidence="1" id="KW-0472">Membrane</keyword>
<keyword evidence="1" id="KW-0539">Nucleus</keyword>
<keyword evidence="1" id="KW-0509">mRNA transport</keyword>
<reference evidence="2" key="1">
    <citation type="submission" date="2020-11" db="EMBL/GenBank/DDBJ databases">
        <authorList>
            <person name="Tran Van P."/>
        </authorList>
    </citation>
    <scope>NUCLEOTIDE SEQUENCE</scope>
</reference>
<organism evidence="2">
    <name type="scientific">Cyprideis torosa</name>
    <dbReference type="NCBI Taxonomy" id="163714"/>
    <lineage>
        <taxon>Eukaryota</taxon>
        <taxon>Metazoa</taxon>
        <taxon>Ecdysozoa</taxon>
        <taxon>Arthropoda</taxon>
        <taxon>Crustacea</taxon>
        <taxon>Oligostraca</taxon>
        <taxon>Ostracoda</taxon>
        <taxon>Podocopa</taxon>
        <taxon>Podocopida</taxon>
        <taxon>Cytherocopina</taxon>
        <taxon>Cytheroidea</taxon>
        <taxon>Cytherideidae</taxon>
        <taxon>Cyprideis</taxon>
    </lineage>
</organism>
<evidence type="ECO:0000256" key="1">
    <source>
        <dbReference type="RuleBase" id="RU365072"/>
    </source>
</evidence>
<comment type="subcellular location">
    <subcellularLocation>
        <location evidence="1">Nucleus</location>
        <location evidence="1">Nuclear pore complex</location>
    </subcellularLocation>
    <subcellularLocation>
        <location evidence="1">Nucleus membrane</location>
    </subcellularLocation>
</comment>
<dbReference type="Gene3D" id="1.20.190.50">
    <property type="match status" value="1"/>
</dbReference>
<dbReference type="GO" id="GO:0031965">
    <property type="term" value="C:nuclear membrane"/>
    <property type="evidence" value="ECO:0007669"/>
    <property type="project" value="UniProtKB-SubCell"/>
</dbReference>
<evidence type="ECO:0000313" key="2">
    <source>
        <dbReference type="EMBL" id="CAD7232154.1"/>
    </source>
</evidence>
<dbReference type="GO" id="GO:0015031">
    <property type="term" value="P:protein transport"/>
    <property type="evidence" value="ECO:0007669"/>
    <property type="project" value="UniProtKB-KW"/>
</dbReference>
<dbReference type="AlphaFoldDB" id="A0A7R8WN62"/>
<keyword evidence="1" id="KW-0813">Transport</keyword>
<proteinExistence type="inferred from homology"/>
<keyword evidence="1" id="KW-0653">Protein transport</keyword>
<dbReference type="GO" id="GO:0017056">
    <property type="term" value="F:structural constituent of nuclear pore"/>
    <property type="evidence" value="ECO:0007669"/>
    <property type="project" value="UniProtKB-UniRule"/>
</dbReference>
<sequence length="219" mass="24264">MDLSSAEGALEEAMRLALDFLFAKKLDATRQLIEKLPPEWSRHSSRHPSAATLVLSHTLLLLLALEAHARWKAHLNLRPKAPAAPPSSAEFSVQVAFETTKKNHRAEDAKWKANLTFYAKNVVSRVHAVFLAQPCGWMWGTEQLNNLQLPAKYFPLLAEILLDVSEQETQLVDVASVLTFPRVREALSVSQMGSLLQHLEAKMKGTLESGGDPLLPDAV</sequence>
<protein>
    <recommendedName>
        <fullName evidence="1">Nuclear pore complex protein</fullName>
    </recommendedName>
</protein>
<gene>
    <name evidence="2" type="ORF">CTOB1V02_LOCUS9995</name>
</gene>
<dbReference type="Pfam" id="PF04121">
    <property type="entry name" value="Nup84_Nup100"/>
    <property type="match status" value="1"/>
</dbReference>
<comment type="similarity">
    <text evidence="1">Belongs to the nucleoporin Nup84/Nup107 family.</text>
</comment>
<dbReference type="GO" id="GO:0005643">
    <property type="term" value="C:nuclear pore"/>
    <property type="evidence" value="ECO:0007669"/>
    <property type="project" value="UniProtKB-SubCell"/>
</dbReference>
<name>A0A7R8WN62_9CRUS</name>
<dbReference type="EMBL" id="OB664309">
    <property type="protein sequence ID" value="CAD7232154.1"/>
    <property type="molecule type" value="Genomic_DNA"/>
</dbReference>
<comment type="subunit">
    <text evidence="1">Part of the nuclear pore complex (NPC).</text>
</comment>
<keyword evidence="1" id="KW-0811">Translocation</keyword>
<keyword evidence="1" id="KW-0906">Nuclear pore complex</keyword>